<dbReference type="InterPro" id="IPR029058">
    <property type="entry name" value="AB_hydrolase_fold"/>
</dbReference>
<dbReference type="RefSeq" id="WP_152217096.1">
    <property type="nucleotide sequence ID" value="NZ_JBAQYD010000342.1"/>
</dbReference>
<proteinExistence type="predicted"/>
<gene>
    <name evidence="3" type="ORF">F2P47_14500</name>
</gene>
<dbReference type="PRINTS" id="PR00412">
    <property type="entry name" value="EPOXHYDRLASE"/>
</dbReference>
<dbReference type="SUPFAM" id="SSF53474">
    <property type="entry name" value="alpha/beta-Hydrolases"/>
    <property type="match status" value="1"/>
</dbReference>
<dbReference type="EMBL" id="WESC01000014">
    <property type="protein sequence ID" value="KAB7739005.1"/>
    <property type="molecule type" value="Genomic_DNA"/>
</dbReference>
<evidence type="ECO:0000313" key="3">
    <source>
        <dbReference type="EMBL" id="KAB7739005.1"/>
    </source>
</evidence>
<evidence type="ECO:0000313" key="4">
    <source>
        <dbReference type="Proteomes" id="UP000468901"/>
    </source>
</evidence>
<reference evidence="3 4" key="1">
    <citation type="submission" date="2019-09" db="EMBL/GenBank/DDBJ databases">
        <title>Parvibaculum sedimenti sp. nov., isolated from sediment.</title>
        <authorList>
            <person name="Wang Y."/>
        </authorList>
    </citation>
    <scope>NUCLEOTIDE SEQUENCE [LARGE SCALE GENOMIC DNA]</scope>
    <source>
        <strain evidence="3 4">HXT-9</strain>
    </source>
</reference>
<protein>
    <submittedName>
        <fullName evidence="3">Alpha/beta fold hydrolase</fullName>
    </submittedName>
</protein>
<feature type="domain" description="AB hydrolase-1" evidence="2">
    <location>
        <begin position="28"/>
        <end position="306"/>
    </location>
</feature>
<dbReference type="InterPro" id="IPR000073">
    <property type="entry name" value="AB_hydrolase_1"/>
</dbReference>
<dbReference type="Proteomes" id="UP000468901">
    <property type="component" value="Unassembled WGS sequence"/>
</dbReference>
<comment type="caution">
    <text evidence="3">The sequence shown here is derived from an EMBL/GenBank/DDBJ whole genome shotgun (WGS) entry which is preliminary data.</text>
</comment>
<dbReference type="InterPro" id="IPR000639">
    <property type="entry name" value="Epox_hydrolase-like"/>
</dbReference>
<dbReference type="PRINTS" id="PR00111">
    <property type="entry name" value="ABHYDROLASE"/>
</dbReference>
<keyword evidence="1 3" id="KW-0378">Hydrolase</keyword>
<accession>A0A6N6VIA3</accession>
<dbReference type="PANTHER" id="PTHR43329">
    <property type="entry name" value="EPOXIDE HYDROLASE"/>
    <property type="match status" value="1"/>
</dbReference>
<keyword evidence="4" id="KW-1185">Reference proteome</keyword>
<dbReference type="Pfam" id="PF00561">
    <property type="entry name" value="Abhydrolase_1"/>
    <property type="match status" value="1"/>
</dbReference>
<organism evidence="3 4">
    <name type="scientific">Parvibaculum sedimenti</name>
    <dbReference type="NCBI Taxonomy" id="2608632"/>
    <lineage>
        <taxon>Bacteria</taxon>
        <taxon>Pseudomonadati</taxon>
        <taxon>Pseudomonadota</taxon>
        <taxon>Alphaproteobacteria</taxon>
        <taxon>Hyphomicrobiales</taxon>
        <taxon>Parvibaculaceae</taxon>
        <taxon>Parvibaculum</taxon>
    </lineage>
</organism>
<sequence length="323" mass="36288">MAFPEPYYVKTNGIDMAVYEQGPKDGVPVVLCHGFPELAYSWRHQLPALAKAGFRVIAPDQRGYGNTVGPKGPEAVPLYDMKHLTDDLAGMLDALGLEKAIFAGHDWGGIVVWQMALRHPDRVSGVIGVNTPFMPRSPIDPIEGMRAVFGEDMYIVFFQKYGEADALLDKDVARSMRFWYRKSGMTLAEFDARPASEKNLAFLKGFAADESLWPGKVLLNEEELAYYTAAFRKSGFTGGINWYRNFSRNWKDSEGLVEKVSVPSLMISAADDIVLRPSMADGMERFVPDLEKHVIPECGHWTQAEQPEALNRLMTDWLKRRFG</sequence>
<evidence type="ECO:0000256" key="1">
    <source>
        <dbReference type="ARBA" id="ARBA00022801"/>
    </source>
</evidence>
<name>A0A6N6VIA3_9HYPH</name>
<dbReference type="AlphaFoldDB" id="A0A6N6VIA3"/>
<dbReference type="GO" id="GO:0016787">
    <property type="term" value="F:hydrolase activity"/>
    <property type="evidence" value="ECO:0007669"/>
    <property type="project" value="UniProtKB-KW"/>
</dbReference>
<evidence type="ECO:0000259" key="2">
    <source>
        <dbReference type="Pfam" id="PF00561"/>
    </source>
</evidence>
<dbReference type="Gene3D" id="3.40.50.1820">
    <property type="entry name" value="alpha/beta hydrolase"/>
    <property type="match status" value="1"/>
</dbReference>